<dbReference type="AlphaFoldDB" id="A0A517MEP9"/>
<evidence type="ECO:0000313" key="3">
    <source>
        <dbReference type="EMBL" id="QDS93361.1"/>
    </source>
</evidence>
<name>A0A517MEP9_9BACT</name>
<feature type="domain" description="NIF system FeS cluster assembly NifU N-terminal" evidence="2">
    <location>
        <begin position="8"/>
        <end position="123"/>
    </location>
</feature>
<dbReference type="CDD" id="cd06664">
    <property type="entry name" value="IscU_like"/>
    <property type="match status" value="1"/>
</dbReference>
<dbReference type="GO" id="GO:0051536">
    <property type="term" value="F:iron-sulfur cluster binding"/>
    <property type="evidence" value="ECO:0007669"/>
    <property type="project" value="InterPro"/>
</dbReference>
<dbReference type="Pfam" id="PF01592">
    <property type="entry name" value="NifU_N"/>
    <property type="match status" value="1"/>
</dbReference>
<dbReference type="Proteomes" id="UP000320672">
    <property type="component" value="Chromosome"/>
</dbReference>
<protein>
    <submittedName>
        <fullName evidence="3">NifU-like protein</fullName>
    </submittedName>
</protein>
<dbReference type="RefSeq" id="WP_145351543.1">
    <property type="nucleotide sequence ID" value="NZ_CP036262.1"/>
</dbReference>
<dbReference type="GO" id="GO:0005506">
    <property type="term" value="F:iron ion binding"/>
    <property type="evidence" value="ECO:0007669"/>
    <property type="project" value="InterPro"/>
</dbReference>
<dbReference type="SUPFAM" id="SSF82649">
    <property type="entry name" value="SufE/NifU"/>
    <property type="match status" value="1"/>
</dbReference>
<reference evidence="3 4" key="1">
    <citation type="submission" date="2019-02" db="EMBL/GenBank/DDBJ databases">
        <title>Deep-cultivation of Planctomycetes and their phenomic and genomic characterization uncovers novel biology.</title>
        <authorList>
            <person name="Wiegand S."/>
            <person name="Jogler M."/>
            <person name="Boedeker C."/>
            <person name="Pinto D."/>
            <person name="Vollmers J."/>
            <person name="Rivas-Marin E."/>
            <person name="Kohn T."/>
            <person name="Peeters S.H."/>
            <person name="Heuer A."/>
            <person name="Rast P."/>
            <person name="Oberbeckmann S."/>
            <person name="Bunk B."/>
            <person name="Jeske O."/>
            <person name="Meyerdierks A."/>
            <person name="Storesund J.E."/>
            <person name="Kallscheuer N."/>
            <person name="Luecker S."/>
            <person name="Lage O.M."/>
            <person name="Pohl T."/>
            <person name="Merkel B.J."/>
            <person name="Hornburger P."/>
            <person name="Mueller R.-W."/>
            <person name="Bruemmer F."/>
            <person name="Labrenz M."/>
            <person name="Spormann A.M."/>
            <person name="Op den Camp H."/>
            <person name="Overmann J."/>
            <person name="Amann R."/>
            <person name="Jetten M.S.M."/>
            <person name="Mascher T."/>
            <person name="Medema M.H."/>
            <person name="Devos D.P."/>
            <person name="Kaster A.-K."/>
            <person name="Ovreas L."/>
            <person name="Rohde M."/>
            <person name="Galperin M.Y."/>
            <person name="Jogler C."/>
        </authorList>
    </citation>
    <scope>NUCLEOTIDE SEQUENCE [LARGE SCALE GENOMIC DNA]</scope>
    <source>
        <strain evidence="3 4">FF011L</strain>
    </source>
</reference>
<gene>
    <name evidence="3" type="primary">nifU</name>
    <name evidence="3" type="ORF">FF011L_21240</name>
</gene>
<dbReference type="KEGG" id="rml:FF011L_21240"/>
<organism evidence="3 4">
    <name type="scientific">Roseimaritima multifibrata</name>
    <dbReference type="NCBI Taxonomy" id="1930274"/>
    <lineage>
        <taxon>Bacteria</taxon>
        <taxon>Pseudomonadati</taxon>
        <taxon>Planctomycetota</taxon>
        <taxon>Planctomycetia</taxon>
        <taxon>Pirellulales</taxon>
        <taxon>Pirellulaceae</taxon>
        <taxon>Roseimaritima</taxon>
    </lineage>
</organism>
<dbReference type="Gene3D" id="3.90.1010.10">
    <property type="match status" value="1"/>
</dbReference>
<keyword evidence="4" id="KW-1185">Reference proteome</keyword>
<evidence type="ECO:0000313" key="4">
    <source>
        <dbReference type="Proteomes" id="UP000320672"/>
    </source>
</evidence>
<dbReference type="GO" id="GO:0016226">
    <property type="term" value="P:iron-sulfur cluster assembly"/>
    <property type="evidence" value="ECO:0007669"/>
    <property type="project" value="InterPro"/>
</dbReference>
<feature type="region of interest" description="Disordered" evidence="1">
    <location>
        <begin position="124"/>
        <end position="145"/>
    </location>
</feature>
<dbReference type="EMBL" id="CP036262">
    <property type="protein sequence ID" value="QDS93361.1"/>
    <property type="molecule type" value="Genomic_DNA"/>
</dbReference>
<dbReference type="PANTHER" id="PTHR10093">
    <property type="entry name" value="IRON-SULFUR CLUSTER ASSEMBLY ENZYME NIFU HOMOLOG"/>
    <property type="match status" value="1"/>
</dbReference>
<proteinExistence type="predicted"/>
<dbReference type="InterPro" id="IPR002871">
    <property type="entry name" value="NIF_FeS_clus_asmbl_NifU_N"/>
</dbReference>
<dbReference type="OrthoDB" id="9804157at2"/>
<evidence type="ECO:0000259" key="2">
    <source>
        <dbReference type="Pfam" id="PF01592"/>
    </source>
</evidence>
<accession>A0A517MEP9</accession>
<sequence length="145" mass="16478">MPSEQDIYEEHVLDHYEDPYHRGHCDSVTHAEEGKNPLCGDEVRVELKLDADGKVQEAWFEGKGCVISQASSSMLMEKIEGMTFEEVREYTAEQMLELFGPHLTPNRQKCCLLPWRVVQRAMHAPVDDDDESQTHFGGPSLGEES</sequence>
<evidence type="ECO:0000256" key="1">
    <source>
        <dbReference type="SAM" id="MobiDB-lite"/>
    </source>
</evidence>